<reference evidence="1 2" key="1">
    <citation type="submission" date="2017-03" db="EMBL/GenBank/DDBJ databases">
        <authorList>
            <person name="Afonso C.L."/>
            <person name="Miller P.J."/>
            <person name="Scott M.A."/>
            <person name="Spackman E."/>
            <person name="Goraichik I."/>
            <person name="Dimitrov K.M."/>
            <person name="Suarez D.L."/>
            <person name="Swayne D.E."/>
        </authorList>
    </citation>
    <scope>NUCLEOTIDE SEQUENCE [LARGE SCALE GENOMIC DNA]</scope>
    <source>
        <strain evidence="1 2">CECT 7971</strain>
    </source>
</reference>
<dbReference type="AlphaFoldDB" id="A0A1Y5TPG2"/>
<keyword evidence="2" id="KW-1185">Reference proteome</keyword>
<sequence>MFFLYRFVFKVIYMNFWNERLRAATQTYCFNRAVILDSHVCVGPKCTL</sequence>
<dbReference type="EMBL" id="FWFW01000018">
    <property type="protein sequence ID" value="SLN68853.1"/>
    <property type="molecule type" value="Genomic_DNA"/>
</dbReference>
<name>A0A1Y5TPG2_9RHOB</name>
<organism evidence="1 2">
    <name type="scientific">Pacificibacter marinus</name>
    <dbReference type="NCBI Taxonomy" id="658057"/>
    <lineage>
        <taxon>Bacteria</taxon>
        <taxon>Pseudomonadati</taxon>
        <taxon>Pseudomonadota</taxon>
        <taxon>Alphaproteobacteria</taxon>
        <taxon>Rhodobacterales</taxon>
        <taxon>Roseobacteraceae</taxon>
        <taxon>Pacificibacter</taxon>
    </lineage>
</organism>
<evidence type="ECO:0000313" key="2">
    <source>
        <dbReference type="Proteomes" id="UP000193307"/>
    </source>
</evidence>
<dbReference type="Proteomes" id="UP000193307">
    <property type="component" value="Unassembled WGS sequence"/>
</dbReference>
<evidence type="ECO:0000313" key="1">
    <source>
        <dbReference type="EMBL" id="SLN68853.1"/>
    </source>
</evidence>
<gene>
    <name evidence="1" type="ORF">PAM7971_03664</name>
</gene>
<protein>
    <submittedName>
        <fullName evidence="1">Uncharacterized protein</fullName>
    </submittedName>
</protein>
<proteinExistence type="predicted"/>
<accession>A0A1Y5TPG2</accession>